<dbReference type="RefSeq" id="WP_040093166.1">
    <property type="nucleotide sequence ID" value="NZ_CM020866.1"/>
</dbReference>
<gene>
    <name evidence="1" type="ORF">SMSRO_SF008250</name>
</gene>
<name>A0A2P6FC42_9MOLU</name>
<comment type="caution">
    <text evidence="1">The sequence shown here is derived from an EMBL/GenBank/DDBJ whole genome shotgun (WGS) entry which is preliminary data.</text>
</comment>
<dbReference type="AlphaFoldDB" id="A0A2P6FC42"/>
<evidence type="ECO:0000313" key="1">
    <source>
        <dbReference type="EMBL" id="PQM31027.1"/>
    </source>
</evidence>
<dbReference type="Proteomes" id="UP000031565">
    <property type="component" value="Unassembled WGS sequence"/>
</dbReference>
<sequence length="61" mass="7091">MGLKKIILAIRNDRTKYVNNLALFFCEVNPNTEIQDDHGVMPIALINCVNNKYAFFEKLIY</sequence>
<reference evidence="1 2" key="1">
    <citation type="journal article" date="2015" name="MBio">
        <title>Genome sequence of the Drosophila melanogaster male-killing Spiroplasma strain MSRO endosymbiont.</title>
        <authorList>
            <person name="Paredes J.C."/>
            <person name="Herren J.K."/>
            <person name="Schupfer F."/>
            <person name="Marin R."/>
            <person name="Claverol S."/>
            <person name="Kuo C.H."/>
            <person name="Lemaitre B."/>
            <person name="Beven L."/>
        </authorList>
    </citation>
    <scope>NUCLEOTIDE SEQUENCE [LARGE SCALE GENOMIC DNA]</scope>
    <source>
        <strain evidence="1 2">MSRO</strain>
    </source>
</reference>
<proteinExistence type="predicted"/>
<accession>A0A2P6FC42</accession>
<dbReference type="OrthoDB" id="358279at2"/>
<dbReference type="EMBL" id="JTLV02000001">
    <property type="protein sequence ID" value="PQM31027.1"/>
    <property type="molecule type" value="Genomic_DNA"/>
</dbReference>
<keyword evidence="2" id="KW-1185">Reference proteome</keyword>
<protein>
    <submittedName>
        <fullName evidence="1">Uncharacterized protein</fullName>
    </submittedName>
</protein>
<evidence type="ECO:0000313" key="2">
    <source>
        <dbReference type="Proteomes" id="UP000031565"/>
    </source>
</evidence>
<organism evidence="1 2">
    <name type="scientific">Spiroplasma poulsonii</name>
    <dbReference type="NCBI Taxonomy" id="2138"/>
    <lineage>
        <taxon>Bacteria</taxon>
        <taxon>Bacillati</taxon>
        <taxon>Mycoplasmatota</taxon>
        <taxon>Mollicutes</taxon>
        <taxon>Entomoplasmatales</taxon>
        <taxon>Spiroplasmataceae</taxon>
        <taxon>Spiroplasma</taxon>
    </lineage>
</organism>